<evidence type="ECO:0000256" key="14">
    <source>
        <dbReference type="ARBA" id="ARBA00022741"/>
    </source>
</evidence>
<evidence type="ECO:0000259" key="26">
    <source>
        <dbReference type="PROSITE" id="PS50011"/>
    </source>
</evidence>
<accession>A0A068TX20</accession>
<dbReference type="InParanoid" id="A0A068TX20"/>
<dbReference type="InterPro" id="IPR017441">
    <property type="entry name" value="Protein_kinase_ATP_BS"/>
</dbReference>
<keyword evidence="19" id="KW-0675">Receptor</keyword>
<dbReference type="InterPro" id="IPR050647">
    <property type="entry name" value="Plant_LRR-RLKs"/>
</dbReference>
<dbReference type="InterPro" id="IPR011009">
    <property type="entry name" value="Kinase-like_dom_sf"/>
</dbReference>
<dbReference type="SUPFAM" id="SSF52047">
    <property type="entry name" value="RNI-like"/>
    <property type="match status" value="1"/>
</dbReference>
<feature type="domain" description="Protein kinase" evidence="26">
    <location>
        <begin position="807"/>
        <end position="1082"/>
    </location>
</feature>
<comment type="catalytic activity">
    <reaction evidence="22">
        <text>L-seryl-[protein] + ATP = O-phospho-L-seryl-[protein] + ADP + H(+)</text>
        <dbReference type="Rhea" id="RHEA:17989"/>
        <dbReference type="Rhea" id="RHEA-COMP:9863"/>
        <dbReference type="Rhea" id="RHEA-COMP:11604"/>
        <dbReference type="ChEBI" id="CHEBI:15378"/>
        <dbReference type="ChEBI" id="CHEBI:29999"/>
        <dbReference type="ChEBI" id="CHEBI:30616"/>
        <dbReference type="ChEBI" id="CHEBI:83421"/>
        <dbReference type="ChEBI" id="CHEBI:456216"/>
        <dbReference type="EC" id="2.7.11.1"/>
    </reaction>
</comment>
<evidence type="ECO:0000313" key="27">
    <source>
        <dbReference type="EMBL" id="CDP00840.1"/>
    </source>
</evidence>
<keyword evidence="14 23" id="KW-0547">Nucleotide-binding</keyword>
<dbReference type="InterPro" id="IPR008271">
    <property type="entry name" value="Ser/Thr_kinase_AS"/>
</dbReference>
<keyword evidence="9" id="KW-0433">Leucine-rich repeat</keyword>
<dbReference type="GO" id="GO:0051707">
    <property type="term" value="P:response to other organism"/>
    <property type="evidence" value="ECO:0007669"/>
    <property type="project" value="UniProtKB-ARBA"/>
</dbReference>
<evidence type="ECO:0000256" key="23">
    <source>
        <dbReference type="PROSITE-ProRule" id="PRU10141"/>
    </source>
</evidence>
<dbReference type="Pfam" id="PF08263">
    <property type="entry name" value="LRRNT_2"/>
    <property type="match status" value="1"/>
</dbReference>
<dbReference type="GO" id="GO:0033612">
    <property type="term" value="F:receptor serine/threonine kinase binding"/>
    <property type="evidence" value="ECO:0007669"/>
    <property type="project" value="TreeGrafter"/>
</dbReference>
<evidence type="ECO:0000256" key="9">
    <source>
        <dbReference type="ARBA" id="ARBA00022614"/>
    </source>
</evidence>
<reference evidence="28" key="1">
    <citation type="journal article" date="2014" name="Science">
        <title>The coffee genome provides insight into the convergent evolution of caffeine biosynthesis.</title>
        <authorList>
            <person name="Denoeud F."/>
            <person name="Carretero-Paulet L."/>
            <person name="Dereeper A."/>
            <person name="Droc G."/>
            <person name="Guyot R."/>
            <person name="Pietrella M."/>
            <person name="Zheng C."/>
            <person name="Alberti A."/>
            <person name="Anthony F."/>
            <person name="Aprea G."/>
            <person name="Aury J.M."/>
            <person name="Bento P."/>
            <person name="Bernard M."/>
            <person name="Bocs S."/>
            <person name="Campa C."/>
            <person name="Cenci A."/>
            <person name="Combes M.C."/>
            <person name="Crouzillat D."/>
            <person name="Da Silva C."/>
            <person name="Daddiego L."/>
            <person name="De Bellis F."/>
            <person name="Dussert S."/>
            <person name="Garsmeur O."/>
            <person name="Gayraud T."/>
            <person name="Guignon V."/>
            <person name="Jahn K."/>
            <person name="Jamilloux V."/>
            <person name="Joet T."/>
            <person name="Labadie K."/>
            <person name="Lan T."/>
            <person name="Leclercq J."/>
            <person name="Lepelley M."/>
            <person name="Leroy T."/>
            <person name="Li L.T."/>
            <person name="Librado P."/>
            <person name="Lopez L."/>
            <person name="Munoz A."/>
            <person name="Noel B."/>
            <person name="Pallavicini A."/>
            <person name="Perrotta G."/>
            <person name="Poncet V."/>
            <person name="Pot D."/>
            <person name="Priyono X."/>
            <person name="Rigoreau M."/>
            <person name="Rouard M."/>
            <person name="Rozas J."/>
            <person name="Tranchant-Dubreuil C."/>
            <person name="VanBuren R."/>
            <person name="Zhang Q."/>
            <person name="Andrade A.C."/>
            <person name="Argout X."/>
            <person name="Bertrand B."/>
            <person name="de Kochko A."/>
            <person name="Graziosi G."/>
            <person name="Henry R.J."/>
            <person name="Jayarama X."/>
            <person name="Ming R."/>
            <person name="Nagai C."/>
            <person name="Rounsley S."/>
            <person name="Sankoff D."/>
            <person name="Giuliano G."/>
            <person name="Albert V.A."/>
            <person name="Wincker P."/>
            <person name="Lashermes P."/>
        </authorList>
    </citation>
    <scope>NUCLEOTIDE SEQUENCE [LARGE SCALE GENOMIC DNA]</scope>
    <source>
        <strain evidence="28">cv. DH200-94</strain>
    </source>
</reference>
<keyword evidence="12 25" id="KW-0732">Signal</keyword>
<dbReference type="PROSITE" id="PS51450">
    <property type="entry name" value="LRR"/>
    <property type="match status" value="1"/>
</dbReference>
<feature type="transmembrane region" description="Helical" evidence="24">
    <location>
        <begin position="751"/>
        <end position="773"/>
    </location>
</feature>
<sequence length="1092" mass="120863">MIQILQITMDKAYSLWLAALVVLLHFAPTSVCVQVFSAGNTRDLDALLALKATVFDPERILPTNWSSSASVCGWIGITCNTRHQRVAAIDLPNMGLIGTIPPQLGNLSFLVRLNLPNNSFHGRPPPDLSNLRRLRYISLAGNSFGGRLPSWLGALSELQYLSLGYNKFYGSLSGVLFNATKLQTILLPNNSITGHIPDEFSSLENLIGLNLDFNQLTGSLPKSLFNLSSLQKLGVSSNSLSGSLPRDICKKHVSQLQGLYLSYNQLQGEIPSGIGECSRLQNLSLSYNKFNGSLPKEFWNLTALERIRLGNTYLEGLLPQAIGYLTKLEVLVLDGNKFTGPIPVRLFNISSLQILSMVQNNLWGNLPSTLGVMLPNLEDLFIGGNRLSGMILTSISNASSLVGLDVGSNQFTGPIPHSLGGLRFLEVLALGDNSFSYESHSGELSFLTFLSNCRYLKQLWLSLNPLNGFLPISIGNLSSTLESFYLDNSGIIGHIPSSIGNLSNLVDLNLSGNALEGTIPRTIGGLLNLQRVELGYNKIEGPFPRQFCHLFNLGHLSLKSNMVSGMLPSCIENMTSLRYLYLDSNNLTSIVPSSLWRVGDILELNLSKNSFSSSLSSEIGNLKELIMMDLSVNDFYGDIPTAIGALEKLQTLSLKHNRIQGFIPDSMKNMLELQYLDFSFNNLAGEIPKSLEALSNLVYFNVSFNRLRGPIPHGGNFANFTELSFLSNEALCDASWLQPCQTFEHRSKKKIFLPVLLALGSAILAMVISFLVIRKWRRKIVIPTNFDPEATLERVSYHELRQMTNGFNDDMVLGSGAFGSVYKGVRENGTIWAIKVFNLQLEGAFKSFDIESEVLRSLRHRNLTKVISACSNPDFKALVLEYMPNRSLDKWLYSGNQILNTMQRLDIMIDVACGLEYLHYGYSTPVVHCDLKPSNILLDQYMVGHVCDFGITKLLGDGESVVQTKTLATIGYIAPEYGLEGLVSTSCDVYSFGITLMETFTKRGPKDEMFTEELSLQRWVKESLPDSVIQVIDVDLVHLEDEVVKNKIACISSILQLALCCTPDAPKDRMNMKDVLRTLQKIKLQFSEGLKP</sequence>
<dbReference type="OMA" id="KTHITYD"/>
<dbReference type="SMART" id="SM00220">
    <property type="entry name" value="S_TKc"/>
    <property type="match status" value="1"/>
</dbReference>
<dbReference type="Pfam" id="PF13855">
    <property type="entry name" value="LRR_8"/>
    <property type="match status" value="3"/>
</dbReference>
<dbReference type="Gene3D" id="3.30.200.20">
    <property type="entry name" value="Phosphorylase Kinase, domain 1"/>
    <property type="match status" value="1"/>
</dbReference>
<feature type="signal peptide" evidence="25">
    <location>
        <begin position="1"/>
        <end position="32"/>
    </location>
</feature>
<dbReference type="Gene3D" id="1.10.510.10">
    <property type="entry name" value="Transferase(Phosphotransferase) domain 1"/>
    <property type="match status" value="1"/>
</dbReference>
<evidence type="ECO:0000256" key="19">
    <source>
        <dbReference type="ARBA" id="ARBA00023170"/>
    </source>
</evidence>
<evidence type="ECO:0000256" key="12">
    <source>
        <dbReference type="ARBA" id="ARBA00022729"/>
    </source>
</evidence>
<dbReference type="FunFam" id="3.80.10.10:FF:000383">
    <property type="entry name" value="Leucine-rich repeat receptor protein kinase EMS1"/>
    <property type="match status" value="2"/>
</dbReference>
<comment type="similarity">
    <text evidence="4">Belongs to the RLP family.</text>
</comment>
<dbReference type="InterPro" id="IPR000719">
    <property type="entry name" value="Prot_kinase_dom"/>
</dbReference>
<dbReference type="Pfam" id="PF00069">
    <property type="entry name" value="Pkinase"/>
    <property type="match status" value="1"/>
</dbReference>
<keyword evidence="28" id="KW-1185">Reference proteome</keyword>
<keyword evidence="18 24" id="KW-0472">Membrane</keyword>
<dbReference type="FunFam" id="3.80.10.10:FF:000275">
    <property type="entry name" value="Leucine-rich repeat receptor-like protein kinase"/>
    <property type="match status" value="1"/>
</dbReference>
<evidence type="ECO:0000256" key="10">
    <source>
        <dbReference type="ARBA" id="ARBA00022679"/>
    </source>
</evidence>
<evidence type="ECO:0000256" key="20">
    <source>
        <dbReference type="ARBA" id="ARBA00023180"/>
    </source>
</evidence>
<dbReference type="EC" id="2.7.11.1" evidence="5"/>
<dbReference type="Proteomes" id="UP000295252">
    <property type="component" value="Chromosome III"/>
</dbReference>
<keyword evidence="8" id="KW-0597">Phosphoprotein</keyword>
<dbReference type="SMART" id="SM00369">
    <property type="entry name" value="LRR_TYP"/>
    <property type="match status" value="12"/>
</dbReference>
<evidence type="ECO:0000256" key="16">
    <source>
        <dbReference type="ARBA" id="ARBA00022840"/>
    </source>
</evidence>
<dbReference type="InterPro" id="IPR032675">
    <property type="entry name" value="LRR_dom_sf"/>
</dbReference>
<evidence type="ECO:0000256" key="11">
    <source>
        <dbReference type="ARBA" id="ARBA00022692"/>
    </source>
</evidence>
<dbReference type="AlphaFoldDB" id="A0A068TX20"/>
<evidence type="ECO:0000256" key="4">
    <source>
        <dbReference type="ARBA" id="ARBA00009592"/>
    </source>
</evidence>
<dbReference type="SMART" id="SM00365">
    <property type="entry name" value="LRR_SD22"/>
    <property type="match status" value="7"/>
</dbReference>
<proteinExistence type="inferred from homology"/>
<evidence type="ECO:0000256" key="5">
    <source>
        <dbReference type="ARBA" id="ARBA00012513"/>
    </source>
</evidence>
<dbReference type="InterPro" id="IPR013210">
    <property type="entry name" value="LRR_N_plant-typ"/>
</dbReference>
<evidence type="ECO:0000256" key="13">
    <source>
        <dbReference type="ARBA" id="ARBA00022737"/>
    </source>
</evidence>
<dbReference type="FunFam" id="1.10.510.10:FF:000358">
    <property type="entry name" value="Putative leucine-rich repeat receptor-like serine/threonine-protein kinase"/>
    <property type="match status" value="1"/>
</dbReference>
<dbReference type="PROSITE" id="PS00108">
    <property type="entry name" value="PROTEIN_KINASE_ST"/>
    <property type="match status" value="1"/>
</dbReference>
<dbReference type="InterPro" id="IPR001611">
    <property type="entry name" value="Leu-rich_rpt"/>
</dbReference>
<dbReference type="GO" id="GO:0006952">
    <property type="term" value="P:defense response"/>
    <property type="evidence" value="ECO:0007669"/>
    <property type="project" value="UniProtKB-ARBA"/>
</dbReference>
<keyword evidence="17 24" id="KW-1133">Transmembrane helix</keyword>
<evidence type="ECO:0000256" key="22">
    <source>
        <dbReference type="ARBA" id="ARBA00048679"/>
    </source>
</evidence>
<evidence type="ECO:0000256" key="17">
    <source>
        <dbReference type="ARBA" id="ARBA00022989"/>
    </source>
</evidence>
<evidence type="ECO:0000313" key="28">
    <source>
        <dbReference type="Proteomes" id="UP000295252"/>
    </source>
</evidence>
<keyword evidence="6" id="KW-1003">Cell membrane</keyword>
<evidence type="ECO:0000256" key="24">
    <source>
        <dbReference type="SAM" id="Phobius"/>
    </source>
</evidence>
<dbReference type="GO" id="GO:0005524">
    <property type="term" value="F:ATP binding"/>
    <property type="evidence" value="ECO:0007669"/>
    <property type="project" value="UniProtKB-UniRule"/>
</dbReference>
<organism evidence="27 28">
    <name type="scientific">Coffea canephora</name>
    <name type="common">Robusta coffee</name>
    <dbReference type="NCBI Taxonomy" id="49390"/>
    <lineage>
        <taxon>Eukaryota</taxon>
        <taxon>Viridiplantae</taxon>
        <taxon>Streptophyta</taxon>
        <taxon>Embryophyta</taxon>
        <taxon>Tracheophyta</taxon>
        <taxon>Spermatophyta</taxon>
        <taxon>Magnoliopsida</taxon>
        <taxon>eudicotyledons</taxon>
        <taxon>Gunneridae</taxon>
        <taxon>Pentapetalae</taxon>
        <taxon>asterids</taxon>
        <taxon>lamiids</taxon>
        <taxon>Gentianales</taxon>
        <taxon>Rubiaceae</taxon>
        <taxon>Ixoroideae</taxon>
        <taxon>Gardenieae complex</taxon>
        <taxon>Bertiereae - Coffeeae clade</taxon>
        <taxon>Coffeeae</taxon>
        <taxon>Coffea</taxon>
    </lineage>
</organism>
<keyword evidence="15" id="KW-0418">Kinase</keyword>
<evidence type="ECO:0000256" key="3">
    <source>
        <dbReference type="ARBA" id="ARBA00008684"/>
    </source>
</evidence>
<feature type="binding site" evidence="23">
    <location>
        <position position="835"/>
    </location>
    <ligand>
        <name>ATP</name>
        <dbReference type="ChEBI" id="CHEBI:30616"/>
    </ligand>
</feature>
<evidence type="ECO:0000256" key="6">
    <source>
        <dbReference type="ARBA" id="ARBA00022475"/>
    </source>
</evidence>
<dbReference type="GO" id="GO:0005886">
    <property type="term" value="C:plasma membrane"/>
    <property type="evidence" value="ECO:0007669"/>
    <property type="project" value="UniProtKB-SubCell"/>
</dbReference>
<keyword evidence="10" id="KW-0808">Transferase</keyword>
<feature type="chain" id="PRO_5001654349" description="non-specific serine/threonine protein kinase" evidence="25">
    <location>
        <begin position="33"/>
        <end position="1092"/>
    </location>
</feature>
<evidence type="ECO:0000256" key="15">
    <source>
        <dbReference type="ARBA" id="ARBA00022777"/>
    </source>
</evidence>
<dbReference type="SUPFAM" id="SSF52058">
    <property type="entry name" value="L domain-like"/>
    <property type="match status" value="1"/>
</dbReference>
<dbReference type="PROSITE" id="PS00107">
    <property type="entry name" value="PROTEIN_KINASE_ATP"/>
    <property type="match status" value="1"/>
</dbReference>
<keyword evidence="20" id="KW-0325">Glycoprotein</keyword>
<evidence type="ECO:0000256" key="7">
    <source>
        <dbReference type="ARBA" id="ARBA00022527"/>
    </source>
</evidence>
<dbReference type="InterPro" id="IPR003591">
    <property type="entry name" value="Leu-rich_rpt_typical-subtyp"/>
</dbReference>
<dbReference type="Gramene" id="CDP00840">
    <property type="protein sequence ID" value="CDP00840"/>
    <property type="gene ID" value="GSCOC_T00032943001"/>
</dbReference>
<gene>
    <name evidence="27" type="ORF">GSCOC_T00032943001</name>
</gene>
<evidence type="ECO:0000256" key="2">
    <source>
        <dbReference type="ARBA" id="ARBA00004479"/>
    </source>
</evidence>
<keyword evidence="11 24" id="KW-0812">Transmembrane</keyword>
<dbReference type="PANTHER" id="PTHR48056">
    <property type="entry name" value="LRR RECEPTOR-LIKE SERINE/THREONINE-PROTEIN KINASE-RELATED"/>
    <property type="match status" value="1"/>
</dbReference>
<evidence type="ECO:0000256" key="18">
    <source>
        <dbReference type="ARBA" id="ARBA00023136"/>
    </source>
</evidence>
<evidence type="ECO:0000256" key="25">
    <source>
        <dbReference type="SAM" id="SignalP"/>
    </source>
</evidence>
<evidence type="ECO:0000256" key="1">
    <source>
        <dbReference type="ARBA" id="ARBA00004162"/>
    </source>
</evidence>
<dbReference type="Pfam" id="PF00560">
    <property type="entry name" value="LRR_1"/>
    <property type="match status" value="5"/>
</dbReference>
<dbReference type="SUPFAM" id="SSF56112">
    <property type="entry name" value="Protein kinase-like (PK-like)"/>
    <property type="match status" value="1"/>
</dbReference>
<keyword evidence="16 23" id="KW-0067">ATP-binding</keyword>
<dbReference type="EMBL" id="HG739089">
    <property type="protein sequence ID" value="CDP00840.1"/>
    <property type="molecule type" value="Genomic_DNA"/>
</dbReference>
<dbReference type="Gene3D" id="3.80.10.10">
    <property type="entry name" value="Ribonuclease Inhibitor"/>
    <property type="match status" value="3"/>
</dbReference>
<comment type="catalytic activity">
    <reaction evidence="21">
        <text>L-threonyl-[protein] + ATP = O-phospho-L-threonyl-[protein] + ADP + H(+)</text>
        <dbReference type="Rhea" id="RHEA:46608"/>
        <dbReference type="Rhea" id="RHEA-COMP:11060"/>
        <dbReference type="Rhea" id="RHEA-COMP:11605"/>
        <dbReference type="ChEBI" id="CHEBI:15378"/>
        <dbReference type="ChEBI" id="CHEBI:30013"/>
        <dbReference type="ChEBI" id="CHEBI:30616"/>
        <dbReference type="ChEBI" id="CHEBI:61977"/>
        <dbReference type="ChEBI" id="CHEBI:456216"/>
        <dbReference type="EC" id="2.7.11.1"/>
    </reaction>
</comment>
<comment type="subcellular location">
    <subcellularLocation>
        <location evidence="1">Cell membrane</location>
        <topology evidence="1">Single-pass membrane protein</topology>
    </subcellularLocation>
    <subcellularLocation>
        <location evidence="2">Membrane</location>
        <topology evidence="2">Single-pass type I membrane protein</topology>
    </subcellularLocation>
</comment>
<protein>
    <recommendedName>
        <fullName evidence="5">non-specific serine/threonine protein kinase</fullName>
        <ecNumber evidence="5">2.7.11.1</ecNumber>
    </recommendedName>
</protein>
<evidence type="ECO:0000256" key="21">
    <source>
        <dbReference type="ARBA" id="ARBA00047899"/>
    </source>
</evidence>
<dbReference type="PANTHER" id="PTHR48056:SF73">
    <property type="entry name" value="LRR RECEPTOR-LIKE SERINE_THREONINE-PROTEIN KINASE EFR"/>
    <property type="match status" value="1"/>
</dbReference>
<keyword evidence="7" id="KW-0723">Serine/threonine-protein kinase</keyword>
<name>A0A068TX20_COFCA</name>
<dbReference type="GO" id="GO:0004674">
    <property type="term" value="F:protein serine/threonine kinase activity"/>
    <property type="evidence" value="ECO:0007669"/>
    <property type="project" value="UniProtKB-KW"/>
</dbReference>
<evidence type="ECO:0000256" key="8">
    <source>
        <dbReference type="ARBA" id="ARBA00022553"/>
    </source>
</evidence>
<comment type="similarity">
    <text evidence="3">Belongs to the protein kinase superfamily. Ser/Thr protein kinase family.</text>
</comment>
<dbReference type="PhylomeDB" id="A0A068TX20"/>
<dbReference type="PROSITE" id="PS50011">
    <property type="entry name" value="PROTEIN_KINASE_DOM"/>
    <property type="match status" value="1"/>
</dbReference>
<dbReference type="FunFam" id="3.80.10.10:FF:000095">
    <property type="entry name" value="LRR receptor-like serine/threonine-protein kinase GSO1"/>
    <property type="match status" value="1"/>
</dbReference>
<keyword evidence="13" id="KW-0677">Repeat</keyword>